<feature type="domain" description="RDD" evidence="8">
    <location>
        <begin position="404"/>
        <end position="554"/>
    </location>
</feature>
<accession>A0A1W7D0E1</accession>
<feature type="compositionally biased region" description="Low complexity" evidence="6">
    <location>
        <begin position="240"/>
        <end position="331"/>
    </location>
</feature>
<evidence type="ECO:0000256" key="5">
    <source>
        <dbReference type="ARBA" id="ARBA00023136"/>
    </source>
</evidence>
<evidence type="ECO:0000256" key="3">
    <source>
        <dbReference type="ARBA" id="ARBA00022692"/>
    </source>
</evidence>
<organism evidence="10 11">
    <name type="scientific">Streptomyces marincola</name>
    <dbReference type="NCBI Taxonomy" id="2878388"/>
    <lineage>
        <taxon>Bacteria</taxon>
        <taxon>Bacillati</taxon>
        <taxon>Actinomycetota</taxon>
        <taxon>Actinomycetes</taxon>
        <taxon>Kitasatosporales</taxon>
        <taxon>Streptomycetaceae</taxon>
        <taxon>Streptomyces</taxon>
    </lineage>
</organism>
<evidence type="ECO:0000256" key="2">
    <source>
        <dbReference type="ARBA" id="ARBA00022475"/>
    </source>
</evidence>
<keyword evidence="2" id="KW-1003">Cell membrane</keyword>
<evidence type="ECO:0000313" key="11">
    <source>
        <dbReference type="Proteomes" id="UP000194218"/>
    </source>
</evidence>
<dbReference type="Pfam" id="PF06271">
    <property type="entry name" value="RDD"/>
    <property type="match status" value="1"/>
</dbReference>
<dbReference type="RefSeq" id="WP_086160289.1">
    <property type="nucleotide sequence ID" value="NZ_CP021121.1"/>
</dbReference>
<gene>
    <name evidence="10" type="ORF">CAG99_17735</name>
</gene>
<dbReference type="OrthoDB" id="4207282at2"/>
<evidence type="ECO:0000256" key="4">
    <source>
        <dbReference type="ARBA" id="ARBA00022989"/>
    </source>
</evidence>
<dbReference type="InterPro" id="IPR010432">
    <property type="entry name" value="RDD"/>
</dbReference>
<keyword evidence="4 7" id="KW-1133">Transmembrane helix</keyword>
<evidence type="ECO:0000256" key="7">
    <source>
        <dbReference type="SAM" id="Phobius"/>
    </source>
</evidence>
<feature type="compositionally biased region" description="Pro residues" evidence="6">
    <location>
        <begin position="194"/>
        <end position="211"/>
    </location>
</feature>
<feature type="compositionally biased region" description="Low complexity" evidence="6">
    <location>
        <begin position="61"/>
        <end position="80"/>
    </location>
</feature>
<feature type="compositionally biased region" description="Low complexity" evidence="6">
    <location>
        <begin position="1"/>
        <end position="13"/>
    </location>
</feature>
<dbReference type="EMBL" id="CP021121">
    <property type="protein sequence ID" value="ARQ70437.1"/>
    <property type="molecule type" value="Genomic_DNA"/>
</dbReference>
<feature type="transmembrane region" description="Helical" evidence="7">
    <location>
        <begin position="519"/>
        <end position="539"/>
    </location>
</feature>
<evidence type="ECO:0000259" key="8">
    <source>
        <dbReference type="Pfam" id="PF06271"/>
    </source>
</evidence>
<reference evidence="10 11" key="1">
    <citation type="submission" date="2017-05" db="EMBL/GenBank/DDBJ databases">
        <title>Complete genome sequence of Streptomyces sp. SCSIO 03032 revealed the diverse biosynthetic pathways for its bioactive secondary metabolites.</title>
        <authorList>
            <person name="Ma L."/>
            <person name="Zhu Y."/>
            <person name="Zhang W."/>
            <person name="Zhang G."/>
            <person name="Tian X."/>
            <person name="Zhang S."/>
            <person name="Zhang C."/>
        </authorList>
    </citation>
    <scope>NUCLEOTIDE SEQUENCE [LARGE SCALE GENOMIC DNA]</scope>
    <source>
        <strain evidence="10 11">SCSIO 03032</strain>
    </source>
</reference>
<protein>
    <recommendedName>
        <fullName evidence="12">RDD family protein</fullName>
    </recommendedName>
</protein>
<feature type="domain" description="DUF2510" evidence="9">
    <location>
        <begin position="21"/>
        <end position="51"/>
    </location>
</feature>
<dbReference type="Proteomes" id="UP000194218">
    <property type="component" value="Chromosome"/>
</dbReference>
<dbReference type="Pfam" id="PF10708">
    <property type="entry name" value="DUF2510"/>
    <property type="match status" value="1"/>
</dbReference>
<evidence type="ECO:0000256" key="6">
    <source>
        <dbReference type="SAM" id="MobiDB-lite"/>
    </source>
</evidence>
<dbReference type="InterPro" id="IPR051791">
    <property type="entry name" value="Pra-immunoreactive"/>
</dbReference>
<evidence type="ECO:0000313" key="10">
    <source>
        <dbReference type="EMBL" id="ARQ70437.1"/>
    </source>
</evidence>
<dbReference type="PANTHER" id="PTHR36115:SF4">
    <property type="entry name" value="MEMBRANE PROTEIN"/>
    <property type="match status" value="1"/>
</dbReference>
<evidence type="ECO:0000256" key="1">
    <source>
        <dbReference type="ARBA" id="ARBA00004651"/>
    </source>
</evidence>
<feature type="compositionally biased region" description="Low complexity" evidence="6">
    <location>
        <begin position="149"/>
        <end position="163"/>
    </location>
</feature>
<keyword evidence="5 7" id="KW-0472">Membrane</keyword>
<keyword evidence="3 7" id="KW-0812">Transmembrane</keyword>
<feature type="region of interest" description="Disordered" evidence="6">
    <location>
        <begin position="1"/>
        <end position="381"/>
    </location>
</feature>
<feature type="compositionally biased region" description="Low complexity" evidence="6">
    <location>
        <begin position="369"/>
        <end position="378"/>
    </location>
</feature>
<feature type="compositionally biased region" description="Basic and acidic residues" evidence="6">
    <location>
        <begin position="179"/>
        <end position="189"/>
    </location>
</feature>
<evidence type="ECO:0008006" key="12">
    <source>
        <dbReference type="Google" id="ProtNLM"/>
    </source>
</evidence>
<feature type="compositionally biased region" description="Basic and acidic residues" evidence="6">
    <location>
        <begin position="212"/>
        <end position="224"/>
    </location>
</feature>
<dbReference type="KEGG" id="smao:CAG99_17735"/>
<evidence type="ECO:0000259" key="9">
    <source>
        <dbReference type="Pfam" id="PF10708"/>
    </source>
</evidence>
<name>A0A1W7D0E1_9ACTN</name>
<dbReference type="GO" id="GO:0005886">
    <property type="term" value="C:plasma membrane"/>
    <property type="evidence" value="ECO:0007669"/>
    <property type="project" value="UniProtKB-SubCell"/>
</dbReference>
<dbReference type="AlphaFoldDB" id="A0A1W7D0E1"/>
<keyword evidence="11" id="KW-1185">Reference proteome</keyword>
<dbReference type="PANTHER" id="PTHR36115">
    <property type="entry name" value="PROLINE-RICH ANTIGEN HOMOLOG-RELATED"/>
    <property type="match status" value="1"/>
</dbReference>
<proteinExistence type="predicted"/>
<feature type="compositionally biased region" description="Low complexity" evidence="6">
    <location>
        <begin position="120"/>
        <end position="137"/>
    </location>
</feature>
<comment type="subcellular location">
    <subcellularLocation>
        <location evidence="1">Cell membrane</location>
        <topology evidence="1">Multi-pass membrane protein</topology>
    </subcellularLocation>
</comment>
<dbReference type="InterPro" id="IPR018929">
    <property type="entry name" value="DUF2510"/>
</dbReference>
<feature type="transmembrane region" description="Helical" evidence="7">
    <location>
        <begin position="465"/>
        <end position="488"/>
    </location>
</feature>
<sequence>MSSPPAGSPPSSGNAGGGPGPNWYPDPSIPGYIRYWNGTAWVPGSSRPEPREGEPVPTPPSGAAAGPAVAAPAVPPARAGETQPFFFDEDPQGAPAAQGGGGGNALPEVRGRGEVARQEPAGAWPAAGAGAQPPAVGQSSPRIPEQEQARAAQQQAGSRAAWGSDEDVSTSPVAAAGRVDPRGQFRRPADSSPSPAPRAEPPAARPQPPEPAPKEETTTLRRTDIAAAGGSWERQVRDLAQQAPQGAQPQPQAGRAPAAGPAPAPVANAAAGPAAPAQPRGQQAQGAAVPQAGAAVPPAAQQRAPQQAQPSPQQAQAPRPGYGYPPQQAGGAAPGGYGYPPQQAGAGAPGGYGYPPQQAGGAAPGGYGYPPQQAHPQQSPFLQSHQGEALTMIRRFETTQAHPAALGRRVLARLVDSLLPVGAAVAVGLPLLGDARDHIQDQVDAAERAGVTETVWLIDGTTGGYLAMVIGVFLGVGLLLEALPTALWGRTPGKALFGLRVLDIQQQEKPGFGAAFLRWLVYSLLGVLVVGVANVLWALRDRPWRQCWHDKAAGTFVGTLKPRDRED</sequence>